<sequence>MDCAVGTNVMKTRESQDTRHKGVIFCMKKLSVIVLTT</sequence>
<dbReference type="EMBL" id="AK375572">
    <property type="protein sequence ID" value="BAK06767.1"/>
    <property type="molecule type" value="mRNA"/>
</dbReference>
<proteinExistence type="evidence at transcript level"/>
<protein>
    <submittedName>
        <fullName evidence="1">Predicted protein</fullName>
    </submittedName>
</protein>
<name>F2EHE5_HORVV</name>
<evidence type="ECO:0000313" key="1">
    <source>
        <dbReference type="EMBL" id="BAK06767.1"/>
    </source>
</evidence>
<reference evidence="1" key="1">
    <citation type="journal article" date="2011" name="Plant Physiol.">
        <title>Comprehensive sequence analysis of 24,783 barley full-length cDNAs derived from 12 clone libraries.</title>
        <authorList>
            <person name="Matsumoto T."/>
            <person name="Tanaka T."/>
            <person name="Sakai H."/>
            <person name="Amano N."/>
            <person name="Kanamori H."/>
            <person name="Kurita K."/>
            <person name="Kikuta A."/>
            <person name="Kamiya K."/>
            <person name="Yamamoto M."/>
            <person name="Ikawa H."/>
            <person name="Fujii N."/>
            <person name="Hori K."/>
            <person name="Itoh T."/>
            <person name="Sato K."/>
        </authorList>
    </citation>
    <scope>NUCLEOTIDE SEQUENCE</scope>
    <source>
        <tissue evidence="1">Flower</tissue>
    </source>
</reference>
<dbReference type="AlphaFoldDB" id="F2EHE5"/>
<organism evidence="1">
    <name type="scientific">Hordeum vulgare subsp. vulgare</name>
    <name type="common">Domesticated barley</name>
    <dbReference type="NCBI Taxonomy" id="112509"/>
    <lineage>
        <taxon>Eukaryota</taxon>
        <taxon>Viridiplantae</taxon>
        <taxon>Streptophyta</taxon>
        <taxon>Embryophyta</taxon>
        <taxon>Tracheophyta</taxon>
        <taxon>Spermatophyta</taxon>
        <taxon>Magnoliopsida</taxon>
        <taxon>Liliopsida</taxon>
        <taxon>Poales</taxon>
        <taxon>Poaceae</taxon>
        <taxon>BOP clade</taxon>
        <taxon>Pooideae</taxon>
        <taxon>Triticodae</taxon>
        <taxon>Triticeae</taxon>
        <taxon>Hordeinae</taxon>
        <taxon>Hordeum</taxon>
    </lineage>
</organism>
<accession>F2EHE5</accession>